<dbReference type="Proteomes" id="UP000009135">
    <property type="component" value="Chromosome"/>
</dbReference>
<dbReference type="STRING" id="1111676.MHC_03765"/>
<dbReference type="AlphaFoldDB" id="H6N7J1"/>
<keyword evidence="2" id="KW-1185">Reference proteome</keyword>
<organism evidence="1 2">
    <name type="scientific">Mycoplasma haemocanis (strain Illinois)</name>
    <dbReference type="NCBI Taxonomy" id="1111676"/>
    <lineage>
        <taxon>Bacteria</taxon>
        <taxon>Bacillati</taxon>
        <taxon>Mycoplasmatota</taxon>
        <taxon>Mollicutes</taxon>
        <taxon>Mycoplasmataceae</taxon>
        <taxon>Mycoplasma</taxon>
    </lineage>
</organism>
<name>H6N7J1_MYCHN</name>
<evidence type="ECO:0000313" key="1">
    <source>
        <dbReference type="EMBL" id="AEW45613.1"/>
    </source>
</evidence>
<proteinExistence type="predicted"/>
<dbReference type="OrthoDB" id="9827139at2"/>
<sequence>MSKSLLLLGSSVGAAGCAGVAGLAYWKSVTSGRTSLKDRFNNEVKGRVLLDASGTTHDSVWEELVKEYKAENVKIPFIKGLSKEDLNKDGLKSRCKEEANLTEEARFDSYVGWCSRNTLKTQFNDAVTGKTWNDSTVVGDWTSKKSGYAEDSNASLQVPDANGSGTIKKTNVTEQKIMDWCSSKSNSPFVNGSDADYKRAEALCTK</sequence>
<evidence type="ECO:0000313" key="2">
    <source>
        <dbReference type="Proteomes" id="UP000009135"/>
    </source>
</evidence>
<protein>
    <recommendedName>
        <fullName evidence="3">Lipoprotein</fullName>
    </recommendedName>
</protein>
<evidence type="ECO:0008006" key="3">
    <source>
        <dbReference type="Google" id="ProtNLM"/>
    </source>
</evidence>
<dbReference type="KEGG" id="mhe:MHC_03765"/>
<accession>H6N7J1</accession>
<gene>
    <name evidence="1" type="ordered locus">MHC_03765</name>
</gene>
<dbReference type="PROSITE" id="PS51257">
    <property type="entry name" value="PROKAR_LIPOPROTEIN"/>
    <property type="match status" value="1"/>
</dbReference>
<dbReference type="HOGENOM" id="CLU_114919_0_0_14"/>
<dbReference type="EMBL" id="CP003199">
    <property type="protein sequence ID" value="AEW45613.1"/>
    <property type="molecule type" value="Genomic_DNA"/>
</dbReference>
<reference evidence="1 2" key="1">
    <citation type="journal article" date="2012" name="J. Bacteriol.">
        <title>Complete genome sequence of Mycoplasma haemocanis strain Illinois.</title>
        <authorList>
            <person name="do Nascimento N.C."/>
            <person name="Guimaraes A.M."/>
            <person name="Santos A.P."/>
            <person name="Sanmiguel P.J."/>
            <person name="Messick J.B."/>
        </authorList>
    </citation>
    <scope>NUCLEOTIDE SEQUENCE [LARGE SCALE GENOMIC DNA]</scope>
    <source>
        <strain evidence="1 2">Illinois</strain>
    </source>
</reference>